<evidence type="ECO:0000259" key="5">
    <source>
        <dbReference type="Pfam" id="PF02836"/>
    </source>
</evidence>
<dbReference type="Pfam" id="PF00703">
    <property type="entry name" value="Glyco_hydro_2"/>
    <property type="match status" value="1"/>
</dbReference>
<dbReference type="PANTHER" id="PTHR42732:SF1">
    <property type="entry name" value="BETA-MANNOSIDASE"/>
    <property type="match status" value="1"/>
</dbReference>
<comment type="caution">
    <text evidence="7">The sequence shown here is derived from an EMBL/GenBank/DDBJ whole genome shotgun (WGS) entry which is preliminary data.</text>
</comment>
<evidence type="ECO:0000256" key="2">
    <source>
        <dbReference type="ARBA" id="ARBA00022801"/>
    </source>
</evidence>
<accession>A0A2R5EY37</accession>
<protein>
    <submittedName>
        <fullName evidence="7">Glycoside hydrolase family 2</fullName>
    </submittedName>
</protein>
<dbReference type="Proteomes" id="UP000245202">
    <property type="component" value="Unassembled WGS sequence"/>
</dbReference>
<keyword evidence="3" id="KW-0326">Glycosidase</keyword>
<evidence type="ECO:0000313" key="7">
    <source>
        <dbReference type="EMBL" id="GBG10579.1"/>
    </source>
</evidence>
<dbReference type="InterPro" id="IPR036156">
    <property type="entry name" value="Beta-gal/glucu_dom_sf"/>
</dbReference>
<dbReference type="PANTHER" id="PTHR42732">
    <property type="entry name" value="BETA-GALACTOSIDASE"/>
    <property type="match status" value="1"/>
</dbReference>
<dbReference type="InterPro" id="IPR017853">
    <property type="entry name" value="GH"/>
</dbReference>
<name>A0A2R5EY37_9BACL</name>
<feature type="domain" description="Glycoside hydrolase family 2 immunoglobulin-like beta-sandwich" evidence="4">
    <location>
        <begin position="257"/>
        <end position="394"/>
    </location>
</feature>
<dbReference type="InterPro" id="IPR006102">
    <property type="entry name" value="Ig-like_GH2"/>
</dbReference>
<dbReference type="Pfam" id="PF22666">
    <property type="entry name" value="Glyco_hydro_2_N2"/>
    <property type="match status" value="1"/>
</dbReference>
<keyword evidence="2 7" id="KW-0378">Hydrolase</keyword>
<dbReference type="InterPro" id="IPR008979">
    <property type="entry name" value="Galactose-bd-like_sf"/>
</dbReference>
<organism evidence="7 8">
    <name type="scientific">Paenibacillus agaridevorans</name>
    <dbReference type="NCBI Taxonomy" id="171404"/>
    <lineage>
        <taxon>Bacteria</taxon>
        <taxon>Bacillati</taxon>
        <taxon>Bacillota</taxon>
        <taxon>Bacilli</taxon>
        <taxon>Bacillales</taxon>
        <taxon>Paenibacillaceae</taxon>
        <taxon>Paenibacillus</taxon>
    </lineage>
</organism>
<dbReference type="SUPFAM" id="SSF49785">
    <property type="entry name" value="Galactose-binding domain-like"/>
    <property type="match status" value="1"/>
</dbReference>
<proteinExistence type="inferred from homology"/>
<dbReference type="SUPFAM" id="SSF51445">
    <property type="entry name" value="(Trans)glycosidases"/>
    <property type="match status" value="1"/>
</dbReference>
<dbReference type="AlphaFoldDB" id="A0A2R5EY37"/>
<gene>
    <name evidence="7" type="ORF">PAT3040_05330</name>
</gene>
<evidence type="ECO:0000313" key="8">
    <source>
        <dbReference type="Proteomes" id="UP000245202"/>
    </source>
</evidence>
<dbReference type="InterPro" id="IPR006103">
    <property type="entry name" value="Glyco_hydro_2_cat"/>
</dbReference>
<dbReference type="EMBL" id="BDQX01000339">
    <property type="protein sequence ID" value="GBG10579.1"/>
    <property type="molecule type" value="Genomic_DNA"/>
</dbReference>
<evidence type="ECO:0000256" key="3">
    <source>
        <dbReference type="ARBA" id="ARBA00023295"/>
    </source>
</evidence>
<feature type="domain" description="Beta-mannosidase-like galactose-binding" evidence="6">
    <location>
        <begin position="131"/>
        <end position="217"/>
    </location>
</feature>
<dbReference type="InterPro" id="IPR051913">
    <property type="entry name" value="GH2_Domain-Containing"/>
</dbReference>
<dbReference type="GO" id="GO:0004553">
    <property type="term" value="F:hydrolase activity, hydrolyzing O-glycosyl compounds"/>
    <property type="evidence" value="ECO:0007669"/>
    <property type="project" value="InterPro"/>
</dbReference>
<evidence type="ECO:0000256" key="1">
    <source>
        <dbReference type="ARBA" id="ARBA00007401"/>
    </source>
</evidence>
<evidence type="ECO:0000259" key="4">
    <source>
        <dbReference type="Pfam" id="PF00703"/>
    </source>
</evidence>
<reference evidence="7 8" key="1">
    <citation type="submission" date="2017-08" db="EMBL/GenBank/DDBJ databases">
        <title>Substantial Increase in Enzyme Production by Combined Drug-Resistance Mutations in Paenibacillus agaridevorans.</title>
        <authorList>
            <person name="Tanaka Y."/>
            <person name="Funane K."/>
            <person name="Hosaka T."/>
            <person name="Shiwa Y."/>
            <person name="Fujita N."/>
            <person name="Miyazaki T."/>
            <person name="Yoshikawa H."/>
            <person name="Murakami K."/>
            <person name="Kasahara K."/>
            <person name="Inaoka T."/>
            <person name="Hiraga Y."/>
            <person name="Ochi K."/>
        </authorList>
    </citation>
    <scope>NUCLEOTIDE SEQUENCE [LARGE SCALE GENOMIC DNA]</scope>
    <source>
        <strain evidence="7 8">T-3040</strain>
    </source>
</reference>
<dbReference type="Pfam" id="PF02836">
    <property type="entry name" value="Glyco_hydro_2_C"/>
    <property type="match status" value="1"/>
</dbReference>
<evidence type="ECO:0000259" key="6">
    <source>
        <dbReference type="Pfam" id="PF22666"/>
    </source>
</evidence>
<dbReference type="Gene3D" id="2.60.120.260">
    <property type="entry name" value="Galactose-binding domain-like"/>
    <property type="match status" value="1"/>
</dbReference>
<feature type="domain" description="Glycoside hydrolase family 2 catalytic" evidence="5">
    <location>
        <begin position="405"/>
        <end position="486"/>
    </location>
</feature>
<keyword evidence="8" id="KW-1185">Reference proteome</keyword>
<dbReference type="InterPro" id="IPR054593">
    <property type="entry name" value="Beta-mannosidase-like_N2"/>
</dbReference>
<dbReference type="GO" id="GO:0005975">
    <property type="term" value="P:carbohydrate metabolic process"/>
    <property type="evidence" value="ECO:0007669"/>
    <property type="project" value="InterPro"/>
</dbReference>
<dbReference type="InterPro" id="IPR013783">
    <property type="entry name" value="Ig-like_fold"/>
</dbReference>
<sequence>MFADIGTRRIEGRGGELAPVLPPKLPDIGLSAVKEASGDSSGNWAVMAKVDDELELRQALDEMKERYAPYMRSLAPELAPMKRRKKLKQFLYRRQAREDREAFQRVLEGHGDWEEAQIPHYGGPLGQAVVYYRTTFEITQSELEIGSIFVRFKGVDYKALVFVNGTCLGSHEGFFAPFEFDCTDHVRLGDNVLVVQVENDFTFGSSETEEAPGERFEGDKLYAATGPGYDDPQYGWHHCPPGMGIYQDVYVEARPTVHIGDIFVRPMPEQESAEAWIEVFSRDRAALNIRLELAVHGYNFAEETVAWHSWQPESVVEVGLGDTFTKAKVKGDGTYRQPIKLLVAKGVNYFKVPLQLKQPRLWEPDTPWLYQLQAKLLDDREDVRDTESRTFGMRSFRQDMESEPKGKFYLNDREIRLRGANTMGHEQQCVMKEDWEQLLEDLLLAKLANMNFLRLTQRPVQEEVYDYCDRLGLMTQTDLPLFGVLRRNKFVEAVRQAEEMERLIRPHPCNILVSYINEPFPNAANKPHRHLDRQELERFFDAADIAVKLHNPDRVIKHVDGDYDPPSSSLPDYHCYSCWYNGHGMDIGLLHKGGWLPVREGWHYGCGEFGAEGLDYAEVMTAHYPPDWLPASGKEERWSPNAIIGAQTGRFHYFFYETPKGLEHWVAASHRYQAWATRIMTEAFRRDSRMNTFAIHLFIDAFPSGWMKTIMDVNRRPKPAYFAYREALSPLAVQLRSDRFAYWSDEGMKVEAWICNDTQLDYPGARLRYRLEAGGEVLACGSHEADIPLCDSRFQGYIETPPLHVSKRTTAVLRLQLADASGEPLHETTFEAAVWPKEREGADAATGYKDNRDNEGRRVAVVDNAGGKLPDWMRELGAVVPIELEEAGVGDVICIRSLEAYQEQKAEVLSLAESGATLLFLELPPGRWDLLGDTVDVRPCGMMPVHFVSRDTGHPLVDFAGTEDFRLWYHEREERIVPLLGTTFTAGGWQPVLTSGNRNDEGEWAPALAVAGRKIGRGQAWISQLELDGRVRHNPSAWLLANGLLTGADR</sequence>
<comment type="similarity">
    <text evidence="1">Belongs to the glycosyl hydrolase 2 family.</text>
</comment>
<dbReference type="Gene3D" id="2.60.40.10">
    <property type="entry name" value="Immunoglobulins"/>
    <property type="match status" value="1"/>
</dbReference>
<dbReference type="Gene3D" id="3.20.20.80">
    <property type="entry name" value="Glycosidases"/>
    <property type="match status" value="1"/>
</dbReference>
<dbReference type="SUPFAM" id="SSF49303">
    <property type="entry name" value="beta-Galactosidase/glucuronidase domain"/>
    <property type="match status" value="1"/>
</dbReference>